<keyword evidence="4" id="KW-0109">Calcium transport</keyword>
<reference evidence="15" key="1">
    <citation type="submission" date="2017-11" db="EMBL/GenBank/DDBJ databases">
        <title>The sensing device of the deep-sea amphipod.</title>
        <authorList>
            <person name="Kobayashi H."/>
            <person name="Nagahama T."/>
            <person name="Arai W."/>
            <person name="Sasagawa Y."/>
            <person name="Umeda M."/>
            <person name="Hayashi T."/>
            <person name="Nikaido I."/>
            <person name="Watanabe H."/>
            <person name="Oguri K."/>
            <person name="Kitazato H."/>
            <person name="Fujioka K."/>
            <person name="Kido Y."/>
            <person name="Takami H."/>
        </authorList>
    </citation>
    <scope>NUCLEOTIDE SEQUENCE</scope>
    <source>
        <tissue evidence="15">Whole body</tissue>
    </source>
</reference>
<dbReference type="InterPro" id="IPR039800">
    <property type="entry name" value="MICU1/2/3"/>
</dbReference>
<dbReference type="PANTHER" id="PTHR12294:SF1">
    <property type="entry name" value="CALCIUM UPTAKE PROTEIN 1, MITOCHONDRIAL"/>
    <property type="match status" value="1"/>
</dbReference>
<dbReference type="GO" id="GO:1990246">
    <property type="term" value="C:uniplex complex"/>
    <property type="evidence" value="ECO:0007669"/>
    <property type="project" value="TreeGrafter"/>
</dbReference>
<dbReference type="Pfam" id="PF13833">
    <property type="entry name" value="EF-hand_8"/>
    <property type="match status" value="1"/>
</dbReference>
<dbReference type="InterPro" id="IPR018247">
    <property type="entry name" value="EF_Hand_1_Ca_BS"/>
</dbReference>
<dbReference type="GO" id="GO:0051560">
    <property type="term" value="P:mitochondrial calcium ion homeostasis"/>
    <property type="evidence" value="ECO:0007669"/>
    <property type="project" value="TreeGrafter"/>
</dbReference>
<organism evidence="15">
    <name type="scientific">Hirondellea gigas</name>
    <dbReference type="NCBI Taxonomy" id="1518452"/>
    <lineage>
        <taxon>Eukaryota</taxon>
        <taxon>Metazoa</taxon>
        <taxon>Ecdysozoa</taxon>
        <taxon>Arthropoda</taxon>
        <taxon>Crustacea</taxon>
        <taxon>Multicrustacea</taxon>
        <taxon>Malacostraca</taxon>
        <taxon>Eumalacostraca</taxon>
        <taxon>Peracarida</taxon>
        <taxon>Amphipoda</taxon>
        <taxon>Amphilochidea</taxon>
        <taxon>Lysianassida</taxon>
        <taxon>Lysianassidira</taxon>
        <taxon>Lysianassoidea</taxon>
        <taxon>Lysianassidae</taxon>
        <taxon>Hirondellea</taxon>
    </lineage>
</organism>
<keyword evidence="9" id="KW-0809">Transit peptide</keyword>
<evidence type="ECO:0000256" key="8">
    <source>
        <dbReference type="ARBA" id="ARBA00022837"/>
    </source>
</evidence>
<evidence type="ECO:0000256" key="3">
    <source>
        <dbReference type="ARBA" id="ARBA00022448"/>
    </source>
</evidence>
<evidence type="ECO:0000256" key="5">
    <source>
        <dbReference type="ARBA" id="ARBA00022723"/>
    </source>
</evidence>
<keyword evidence="3" id="KW-0813">Transport</keyword>
<feature type="domain" description="EF-hand" evidence="14">
    <location>
        <begin position="353"/>
        <end position="388"/>
    </location>
</feature>
<comment type="subcellular location">
    <subcellularLocation>
        <location evidence="1">Mitochondrion inner membrane</location>
    </subcellularLocation>
    <subcellularLocation>
        <location evidence="2">Mitochondrion intermembrane space</location>
    </subcellularLocation>
</comment>
<dbReference type="GO" id="GO:0036444">
    <property type="term" value="P:calcium import into the mitochondrion"/>
    <property type="evidence" value="ECO:0007669"/>
    <property type="project" value="TreeGrafter"/>
</dbReference>
<evidence type="ECO:0000313" key="15">
    <source>
        <dbReference type="EMBL" id="LAC22695.1"/>
    </source>
</evidence>
<evidence type="ECO:0000256" key="13">
    <source>
        <dbReference type="ARBA" id="ARBA00038333"/>
    </source>
</evidence>
<keyword evidence="12" id="KW-0472">Membrane</keyword>
<dbReference type="GO" id="GO:0005509">
    <property type="term" value="F:calcium ion binding"/>
    <property type="evidence" value="ECO:0007669"/>
    <property type="project" value="InterPro"/>
</dbReference>
<evidence type="ECO:0000256" key="11">
    <source>
        <dbReference type="ARBA" id="ARBA00023128"/>
    </source>
</evidence>
<evidence type="ECO:0000256" key="4">
    <source>
        <dbReference type="ARBA" id="ARBA00022568"/>
    </source>
</evidence>
<keyword evidence="6" id="KW-0677">Repeat</keyword>
<evidence type="ECO:0000256" key="2">
    <source>
        <dbReference type="ARBA" id="ARBA00004569"/>
    </source>
</evidence>
<accession>A0A6A7FXH6</accession>
<dbReference type="Gene3D" id="1.10.238.10">
    <property type="entry name" value="EF-hand"/>
    <property type="match status" value="2"/>
</dbReference>
<evidence type="ECO:0000256" key="9">
    <source>
        <dbReference type="ARBA" id="ARBA00022946"/>
    </source>
</evidence>
<dbReference type="PROSITE" id="PS00018">
    <property type="entry name" value="EF_HAND_1"/>
    <property type="match status" value="2"/>
</dbReference>
<keyword evidence="5" id="KW-0479">Metal-binding</keyword>
<evidence type="ECO:0000256" key="10">
    <source>
        <dbReference type="ARBA" id="ARBA00023065"/>
    </source>
</evidence>
<feature type="domain" description="EF-hand" evidence="14">
    <location>
        <begin position="174"/>
        <end position="209"/>
    </location>
</feature>
<dbReference type="SMART" id="SM00054">
    <property type="entry name" value="EFh"/>
    <property type="match status" value="3"/>
</dbReference>
<keyword evidence="7" id="KW-0999">Mitochondrion inner membrane</keyword>
<evidence type="ECO:0000256" key="12">
    <source>
        <dbReference type="ARBA" id="ARBA00023136"/>
    </source>
</evidence>
<dbReference type="AlphaFoldDB" id="A0A6A7FXH6"/>
<dbReference type="PANTHER" id="PTHR12294">
    <property type="entry name" value="EF HAND DOMAIN FAMILY A1,A2-RELATED"/>
    <property type="match status" value="1"/>
</dbReference>
<dbReference type="CDD" id="cd00051">
    <property type="entry name" value="EFh"/>
    <property type="match status" value="1"/>
</dbReference>
<keyword evidence="11" id="KW-0496">Mitochondrion</keyword>
<keyword evidence="10" id="KW-0406">Ion transport</keyword>
<dbReference type="InterPro" id="IPR002048">
    <property type="entry name" value="EF_hand_dom"/>
</dbReference>
<comment type="similarity">
    <text evidence="13">Belongs to the MICU1 family. MICU1 subfamily.</text>
</comment>
<evidence type="ECO:0000256" key="1">
    <source>
        <dbReference type="ARBA" id="ARBA00004273"/>
    </source>
</evidence>
<keyword evidence="8" id="KW-0106">Calcium</keyword>
<dbReference type="SUPFAM" id="SSF47473">
    <property type="entry name" value="EF-hand"/>
    <property type="match status" value="2"/>
</dbReference>
<dbReference type="EMBL" id="IACT01003452">
    <property type="protein sequence ID" value="LAC22695.1"/>
    <property type="molecule type" value="mRNA"/>
</dbReference>
<dbReference type="PROSITE" id="PS50222">
    <property type="entry name" value="EF_HAND_2"/>
    <property type="match status" value="2"/>
</dbReference>
<dbReference type="InterPro" id="IPR011992">
    <property type="entry name" value="EF-hand-dom_pair"/>
</dbReference>
<evidence type="ECO:0000259" key="14">
    <source>
        <dbReference type="PROSITE" id="PS50222"/>
    </source>
</evidence>
<name>A0A6A7FXH6_9CRUS</name>
<proteinExistence type="evidence at transcript level"/>
<dbReference type="GO" id="GO:0005758">
    <property type="term" value="C:mitochondrial intermembrane space"/>
    <property type="evidence" value="ECO:0007669"/>
    <property type="project" value="UniProtKB-SubCell"/>
</dbReference>
<sequence>MRKRFTLKQAMLKRLSVKLFKPIEFHKRSLCLSFTDDSRWRARWAGVSGLLVLATGLASSHRQASAESENKPESLGWREKIKGNYENRIRDLSTPEKIFSTFASVHKDGDDVWVKYMTIPDFVHSVLPFDFRKVSEKECQDSETIPKFFQLVDLDKDGLISQAEYVLFSTLLAIPLDHIDVAFRMFDLDGNGEVDLPEFYNLIEVMRPDSLTGYSFKTATRGANVLQSFFGKDQKGTLNIERFRTFISGLRDAMLNLEFQRYEDEESGMMSARNFGMTIIGYCSHTNIPTYIQRLESMEISGQISKQEFFEFNNVLPQLDRVGLILKLYSESKKVISKSDFQRAVWAVTRVIMSRTQVDVIFHIFDVNGDGNLEQDELLGALRQRYEHNQSRHRDVGFTRVLKCCASCFTRDRNN</sequence>
<evidence type="ECO:0000256" key="7">
    <source>
        <dbReference type="ARBA" id="ARBA00022792"/>
    </source>
</evidence>
<evidence type="ECO:0000256" key="6">
    <source>
        <dbReference type="ARBA" id="ARBA00022737"/>
    </source>
</evidence>
<protein>
    <submittedName>
        <fullName evidence="15">Calciumbinding atopy-related autoantigen 1</fullName>
    </submittedName>
</protein>
<dbReference type="Pfam" id="PF13499">
    <property type="entry name" value="EF-hand_7"/>
    <property type="match status" value="1"/>
</dbReference>